<keyword evidence="2" id="KW-0540">Nuclease</keyword>
<evidence type="ECO:0000313" key="8">
    <source>
        <dbReference type="Proteomes" id="UP000054783"/>
    </source>
</evidence>
<keyword evidence="3" id="KW-0378">Hydrolase</keyword>
<dbReference type="InterPro" id="IPR036397">
    <property type="entry name" value="RNaseH_sf"/>
</dbReference>
<dbReference type="CDD" id="cd06135">
    <property type="entry name" value="Orn"/>
    <property type="match status" value="1"/>
</dbReference>
<evidence type="ECO:0000256" key="2">
    <source>
        <dbReference type="ARBA" id="ARBA00022722"/>
    </source>
</evidence>
<keyword evidence="5" id="KW-0472">Membrane</keyword>
<dbReference type="Pfam" id="PF00929">
    <property type="entry name" value="RNase_T"/>
    <property type="match status" value="1"/>
</dbReference>
<organism evidence="7 8">
    <name type="scientific">Trichinella patagoniensis</name>
    <dbReference type="NCBI Taxonomy" id="990121"/>
    <lineage>
        <taxon>Eukaryota</taxon>
        <taxon>Metazoa</taxon>
        <taxon>Ecdysozoa</taxon>
        <taxon>Nematoda</taxon>
        <taxon>Enoplea</taxon>
        <taxon>Dorylaimia</taxon>
        <taxon>Trichinellida</taxon>
        <taxon>Trichinellidae</taxon>
        <taxon>Trichinella</taxon>
    </lineage>
</organism>
<gene>
    <name evidence="7" type="primary">REXO2</name>
    <name evidence="7" type="ORF">T12_1437</name>
</gene>
<feature type="transmembrane region" description="Helical" evidence="5">
    <location>
        <begin position="13"/>
        <end position="33"/>
    </location>
</feature>
<dbReference type="STRING" id="990121.A0A0V0ZYA9"/>
<accession>A0A0V0ZYA9</accession>
<evidence type="ECO:0000256" key="1">
    <source>
        <dbReference type="ARBA" id="ARBA00009921"/>
    </source>
</evidence>
<dbReference type="GO" id="GO:0005739">
    <property type="term" value="C:mitochondrion"/>
    <property type="evidence" value="ECO:0007669"/>
    <property type="project" value="TreeGrafter"/>
</dbReference>
<dbReference type="EMBL" id="JYDQ01000059">
    <property type="protein sequence ID" value="KRY17611.1"/>
    <property type="molecule type" value="Genomic_DNA"/>
</dbReference>
<dbReference type="InterPro" id="IPR012337">
    <property type="entry name" value="RNaseH-like_sf"/>
</dbReference>
<keyword evidence="8" id="KW-1185">Reference proteome</keyword>
<evidence type="ECO:0000313" key="7">
    <source>
        <dbReference type="EMBL" id="KRY17611.1"/>
    </source>
</evidence>
<dbReference type="SMART" id="SM00479">
    <property type="entry name" value="EXOIII"/>
    <property type="match status" value="1"/>
</dbReference>
<dbReference type="NCBIfam" id="NF003765">
    <property type="entry name" value="PRK05359.1"/>
    <property type="match status" value="1"/>
</dbReference>
<dbReference type="Gene3D" id="3.30.420.10">
    <property type="entry name" value="Ribonuclease H-like superfamily/Ribonuclease H"/>
    <property type="match status" value="2"/>
</dbReference>
<keyword evidence="5" id="KW-0812">Transmembrane</keyword>
<sequence length="347" mass="39958">MKELFQSVYPIELYYLLWGPSFITYIIILLYYLGMSVQASQKTSRNPTVTTDPKSLRLIWLDCEMTGLDIDNDRLMEIACMVTEGDENLTIGPNIIIHQDDALLANMNEWCKTQHGKTGLTEAVQQSTVTEKVAEKQLLEFLSLHTSPGVCPLAGNSIGRDRQFIEKYMPDLAKHIHYRNVDVTTIAELCKVTLFVYYVLTVLKRVAVFVMQLSLNIRVHIVGVSSCVQARQKWMDCPVLKSIVIAAFGFFDPRHSPLFRTRPFDNDNRIHWIKTAVFIHFASCNNISQLSQIRECRGTTVCSPLRWLPDVTANTPEKKEMHRALDDIRESRLQLLYYYNSIFKRNQ</sequence>
<keyword evidence="5" id="KW-1133">Transmembrane helix</keyword>
<protein>
    <submittedName>
        <fullName evidence="7">Oligoribonuclease, mitochondrial</fullName>
    </submittedName>
</protein>
<keyword evidence="4" id="KW-0269">Exonuclease</keyword>
<dbReference type="Proteomes" id="UP000054783">
    <property type="component" value="Unassembled WGS sequence"/>
</dbReference>
<dbReference type="PANTHER" id="PTHR11046">
    <property type="entry name" value="OLIGORIBONUCLEASE, MITOCHONDRIAL"/>
    <property type="match status" value="1"/>
</dbReference>
<dbReference type="InterPro" id="IPR013520">
    <property type="entry name" value="Ribonucl_H"/>
</dbReference>
<name>A0A0V0ZYA9_9BILA</name>
<dbReference type="GO" id="GO:0000175">
    <property type="term" value="F:3'-5'-RNA exonuclease activity"/>
    <property type="evidence" value="ECO:0007669"/>
    <property type="project" value="InterPro"/>
</dbReference>
<evidence type="ECO:0000259" key="6">
    <source>
        <dbReference type="SMART" id="SM00479"/>
    </source>
</evidence>
<evidence type="ECO:0000256" key="4">
    <source>
        <dbReference type="ARBA" id="ARBA00022839"/>
    </source>
</evidence>
<dbReference type="GO" id="GO:0003676">
    <property type="term" value="F:nucleic acid binding"/>
    <property type="evidence" value="ECO:0007669"/>
    <property type="project" value="InterPro"/>
</dbReference>
<reference evidence="7 8" key="1">
    <citation type="submission" date="2015-01" db="EMBL/GenBank/DDBJ databases">
        <title>Evolution of Trichinella species and genotypes.</title>
        <authorList>
            <person name="Korhonen P.K."/>
            <person name="Edoardo P."/>
            <person name="Giuseppe L.R."/>
            <person name="Gasser R.B."/>
        </authorList>
    </citation>
    <scope>NUCLEOTIDE SEQUENCE [LARGE SCALE GENOMIC DNA]</scope>
    <source>
        <strain evidence="7">ISS2496</strain>
    </source>
</reference>
<dbReference type="AlphaFoldDB" id="A0A0V0ZYA9"/>
<proteinExistence type="inferred from homology"/>
<dbReference type="PANTHER" id="PTHR11046:SF0">
    <property type="entry name" value="OLIGORIBONUCLEASE, MITOCHONDRIAL"/>
    <property type="match status" value="1"/>
</dbReference>
<dbReference type="InterPro" id="IPR022894">
    <property type="entry name" value="Oligoribonuclease"/>
</dbReference>
<comment type="caution">
    <text evidence="7">The sequence shown here is derived from an EMBL/GenBank/DDBJ whole genome shotgun (WGS) entry which is preliminary data.</text>
</comment>
<evidence type="ECO:0000256" key="3">
    <source>
        <dbReference type="ARBA" id="ARBA00022801"/>
    </source>
</evidence>
<evidence type="ECO:0000256" key="5">
    <source>
        <dbReference type="SAM" id="Phobius"/>
    </source>
</evidence>
<feature type="domain" description="Exonuclease" evidence="6">
    <location>
        <begin position="57"/>
        <end position="216"/>
    </location>
</feature>
<comment type="similarity">
    <text evidence="1">Belongs to the oligoribonuclease family.</text>
</comment>
<dbReference type="SUPFAM" id="SSF53098">
    <property type="entry name" value="Ribonuclease H-like"/>
    <property type="match status" value="1"/>
</dbReference>
<dbReference type="OrthoDB" id="270189at2759"/>